<dbReference type="CDD" id="cd02440">
    <property type="entry name" value="AdoMet_MTases"/>
    <property type="match status" value="1"/>
</dbReference>
<dbReference type="AlphaFoldDB" id="A0A521CI39"/>
<dbReference type="PANTHER" id="PTHR42997:SF1">
    <property type="entry name" value="AP-4-A PHOSPHORYLASE"/>
    <property type="match status" value="1"/>
</dbReference>
<dbReference type="PROSITE" id="PS51084">
    <property type="entry name" value="HIT_2"/>
    <property type="match status" value="1"/>
</dbReference>
<dbReference type="Pfam" id="PF01230">
    <property type="entry name" value="HIT"/>
    <property type="match status" value="1"/>
</dbReference>
<keyword evidence="5" id="KW-0378">Hydrolase</keyword>
<dbReference type="InterPro" id="IPR001310">
    <property type="entry name" value="Histidine_triad_HIT"/>
</dbReference>
<dbReference type="EMBL" id="FXTP01000005">
    <property type="protein sequence ID" value="SMO59062.1"/>
    <property type="molecule type" value="Genomic_DNA"/>
</dbReference>
<dbReference type="SUPFAM" id="SSF54197">
    <property type="entry name" value="HIT-like"/>
    <property type="match status" value="1"/>
</dbReference>
<evidence type="ECO:0000313" key="6">
    <source>
        <dbReference type="Proteomes" id="UP000317557"/>
    </source>
</evidence>
<evidence type="ECO:0000256" key="3">
    <source>
        <dbReference type="PROSITE-ProRule" id="PRU00464"/>
    </source>
</evidence>
<sequence length="283" mass="32590">MKRNPNSHLTAKERDKVSYPTRKLYNLGVIEGEVLDFGSGYGKDAEFLNAKNISCTPYDPYHAPDYPNKKFDTILCQYVLNVLLPEEQAEVLMSVSELLKPTGKAYFTVRRDLKRFGYRTHYVHKVPTYQCNVRLSYKSLFKNDFCEIYEYQHFTQVNNGKEGIFENPSPDAELISELATVYSIYDKYPVSKGHALVIPKRKSAHYFKMTDKEKTACQIMVERVKTILEKKYQPDGFNIGFNMNEAAGQTVFHTHIHVIPRYKGDAENPRGGIRNVIPGMGEY</sequence>
<dbReference type="InterPro" id="IPR029063">
    <property type="entry name" value="SAM-dependent_MTases_sf"/>
</dbReference>
<dbReference type="RefSeq" id="WP_142454003.1">
    <property type="nucleotide sequence ID" value="NZ_FXTP01000005.1"/>
</dbReference>
<reference evidence="5 6" key="1">
    <citation type="submission" date="2017-05" db="EMBL/GenBank/DDBJ databases">
        <authorList>
            <person name="Varghese N."/>
            <person name="Submissions S."/>
        </authorList>
    </citation>
    <scope>NUCLEOTIDE SEQUENCE [LARGE SCALE GENOMIC DNA]</scope>
    <source>
        <strain evidence="5 6">DSM 21985</strain>
    </source>
</reference>
<dbReference type="InterPro" id="IPR011146">
    <property type="entry name" value="HIT-like"/>
</dbReference>
<dbReference type="Proteomes" id="UP000317557">
    <property type="component" value="Unassembled WGS sequence"/>
</dbReference>
<feature type="active site" description="Tele-AMP-histidine intermediate" evidence="1">
    <location>
        <position position="255"/>
    </location>
</feature>
<dbReference type="SUPFAM" id="SSF53335">
    <property type="entry name" value="S-adenosyl-L-methionine-dependent methyltransferases"/>
    <property type="match status" value="1"/>
</dbReference>
<evidence type="ECO:0000256" key="1">
    <source>
        <dbReference type="PIRSR" id="PIRSR601310-1"/>
    </source>
</evidence>
<dbReference type="PANTHER" id="PTHR42997">
    <property type="entry name" value="HIT FAMILY HYDROLASE"/>
    <property type="match status" value="1"/>
</dbReference>
<keyword evidence="6" id="KW-1185">Reference proteome</keyword>
<dbReference type="OrthoDB" id="9784774at2"/>
<evidence type="ECO:0000256" key="2">
    <source>
        <dbReference type="PIRSR" id="PIRSR601310-3"/>
    </source>
</evidence>
<proteinExistence type="predicted"/>
<dbReference type="InterPro" id="IPR019808">
    <property type="entry name" value="Histidine_triad_CS"/>
</dbReference>
<feature type="domain" description="HIT" evidence="4">
    <location>
        <begin position="161"/>
        <end position="268"/>
    </location>
</feature>
<dbReference type="Gene3D" id="3.40.50.150">
    <property type="entry name" value="Vaccinia Virus protein VP39"/>
    <property type="match status" value="1"/>
</dbReference>
<dbReference type="PRINTS" id="PR00332">
    <property type="entry name" value="HISTRIAD"/>
</dbReference>
<dbReference type="Pfam" id="PF13489">
    <property type="entry name" value="Methyltransf_23"/>
    <property type="match status" value="1"/>
</dbReference>
<protein>
    <submittedName>
        <fullName evidence="5">Diadenosine tetraphosphate (Ap4A) hydrolase</fullName>
    </submittedName>
</protein>
<dbReference type="GO" id="GO:0016787">
    <property type="term" value="F:hydrolase activity"/>
    <property type="evidence" value="ECO:0007669"/>
    <property type="project" value="UniProtKB-KW"/>
</dbReference>
<feature type="short sequence motif" description="Histidine triad motif" evidence="2 3">
    <location>
        <begin position="253"/>
        <end position="257"/>
    </location>
</feature>
<evidence type="ECO:0000313" key="5">
    <source>
        <dbReference type="EMBL" id="SMO59062.1"/>
    </source>
</evidence>
<name>A0A521CI39_9BACT</name>
<dbReference type="InterPro" id="IPR036265">
    <property type="entry name" value="HIT-like_sf"/>
</dbReference>
<organism evidence="5 6">
    <name type="scientific">Gracilimonas mengyeensis</name>
    <dbReference type="NCBI Taxonomy" id="1302730"/>
    <lineage>
        <taxon>Bacteria</taxon>
        <taxon>Pseudomonadati</taxon>
        <taxon>Balneolota</taxon>
        <taxon>Balneolia</taxon>
        <taxon>Balneolales</taxon>
        <taxon>Balneolaceae</taxon>
        <taxon>Gracilimonas</taxon>
    </lineage>
</organism>
<gene>
    <name evidence="5" type="ORF">SAMN06265219_105184</name>
</gene>
<evidence type="ECO:0000259" key="4">
    <source>
        <dbReference type="PROSITE" id="PS51084"/>
    </source>
</evidence>
<dbReference type="InterPro" id="IPR052908">
    <property type="entry name" value="AP-4-A_phosphorylase"/>
</dbReference>
<accession>A0A521CI39</accession>
<dbReference type="PROSITE" id="PS00892">
    <property type="entry name" value="HIT_1"/>
    <property type="match status" value="1"/>
</dbReference>
<dbReference type="Gene3D" id="3.30.428.10">
    <property type="entry name" value="HIT-like"/>
    <property type="match status" value="1"/>
</dbReference>